<reference evidence="2" key="1">
    <citation type="submission" date="2020-10" db="EMBL/GenBank/DDBJ databases">
        <authorList>
            <person name="Gilroy R."/>
        </authorList>
    </citation>
    <scope>NUCLEOTIDE SEQUENCE</scope>
    <source>
        <strain evidence="2">CHK147-3167</strain>
    </source>
</reference>
<keyword evidence="1" id="KW-1133">Transmembrane helix</keyword>
<feature type="transmembrane region" description="Helical" evidence="1">
    <location>
        <begin position="15"/>
        <end position="40"/>
    </location>
</feature>
<name>A0A9D0ZSA4_9FIRM</name>
<gene>
    <name evidence="2" type="ORF">IAB27_08260</name>
</gene>
<comment type="caution">
    <text evidence="2">The sequence shown here is derived from an EMBL/GenBank/DDBJ whole genome shotgun (WGS) entry which is preliminary data.</text>
</comment>
<sequence length="254" mass="29594">MKNNLKKEKRINKKLYIILTILIIIMCIILLKVLPFGYIVQHPSYTHYDNKTINLGVPKFSFMMQNKDENYSYKNLRGKTILQNEISEYLKTLKPVTCNDTVYYYDESTNTTIIDYSVKSNLIYSTISYAVKNGNYCDTFKLETYEDKIGKTNAKVMDTDKIHIDFSYSLNETSIKDNPSANLYIYTLPDGKVIENSTGTFEIEGNKLIYTRTDFITNDDEINIPTKSEFAIKKKSLILMDNYLSDYIDYVLLR</sequence>
<reference evidence="2" key="2">
    <citation type="journal article" date="2021" name="PeerJ">
        <title>Extensive microbial diversity within the chicken gut microbiome revealed by metagenomics and culture.</title>
        <authorList>
            <person name="Gilroy R."/>
            <person name="Ravi A."/>
            <person name="Getino M."/>
            <person name="Pursley I."/>
            <person name="Horton D.L."/>
            <person name="Alikhan N.F."/>
            <person name="Baker D."/>
            <person name="Gharbi K."/>
            <person name="Hall N."/>
            <person name="Watson M."/>
            <person name="Adriaenssens E.M."/>
            <person name="Foster-Nyarko E."/>
            <person name="Jarju S."/>
            <person name="Secka A."/>
            <person name="Antonio M."/>
            <person name="Oren A."/>
            <person name="Chaudhuri R.R."/>
            <person name="La Ragione R."/>
            <person name="Hildebrand F."/>
            <person name="Pallen M.J."/>
        </authorList>
    </citation>
    <scope>NUCLEOTIDE SEQUENCE</scope>
    <source>
        <strain evidence="2">CHK147-3167</strain>
    </source>
</reference>
<organism evidence="2 3">
    <name type="scientific">Candidatus Coprosoma intestinipullorum</name>
    <dbReference type="NCBI Taxonomy" id="2840752"/>
    <lineage>
        <taxon>Bacteria</taxon>
        <taxon>Bacillati</taxon>
        <taxon>Bacillota</taxon>
        <taxon>Bacillota incertae sedis</taxon>
        <taxon>Candidatus Coprosoma</taxon>
    </lineage>
</organism>
<evidence type="ECO:0000313" key="2">
    <source>
        <dbReference type="EMBL" id="HIQ91586.1"/>
    </source>
</evidence>
<proteinExistence type="predicted"/>
<accession>A0A9D0ZSA4</accession>
<keyword evidence="1" id="KW-0472">Membrane</keyword>
<evidence type="ECO:0000256" key="1">
    <source>
        <dbReference type="SAM" id="Phobius"/>
    </source>
</evidence>
<dbReference type="EMBL" id="DVFV01000142">
    <property type="protein sequence ID" value="HIQ91586.1"/>
    <property type="molecule type" value="Genomic_DNA"/>
</dbReference>
<keyword evidence="1" id="KW-0812">Transmembrane</keyword>
<evidence type="ECO:0000313" key="3">
    <source>
        <dbReference type="Proteomes" id="UP000886786"/>
    </source>
</evidence>
<dbReference type="Proteomes" id="UP000886786">
    <property type="component" value="Unassembled WGS sequence"/>
</dbReference>
<dbReference type="AlphaFoldDB" id="A0A9D0ZSA4"/>
<protein>
    <submittedName>
        <fullName evidence="2">Uncharacterized protein</fullName>
    </submittedName>
</protein>